<dbReference type="EMBL" id="CP182909">
    <property type="protein sequence ID" value="XPM63690.1"/>
    <property type="molecule type" value="Genomic_DNA"/>
</dbReference>
<protein>
    <submittedName>
        <fullName evidence="1">CHASE2 domain-containing protein</fullName>
    </submittedName>
</protein>
<proteinExistence type="predicted"/>
<name>A0ACD5GT27_9CYAN</name>
<accession>A0ACD5GT27</accession>
<dbReference type="Proteomes" id="UP000095472">
    <property type="component" value="Chromosome"/>
</dbReference>
<organism evidence="1 2">
    <name type="scientific">Desertifilum tharense IPPAS B-1220</name>
    <dbReference type="NCBI Taxonomy" id="1781255"/>
    <lineage>
        <taxon>Bacteria</taxon>
        <taxon>Bacillati</taxon>
        <taxon>Cyanobacteriota</taxon>
        <taxon>Cyanophyceae</taxon>
        <taxon>Desertifilales</taxon>
        <taxon>Desertifilaceae</taxon>
        <taxon>Desertifilum</taxon>
    </lineage>
</organism>
<sequence>MSKIASLRTRIPHYQGLANTVKSGQSAILAGAIATGAIIVGRELHLITPVELNAYDAFVRWRTPSEPDPRLLIVAITEADIQAQGRWYRYRMKAFINF</sequence>
<keyword evidence="2" id="KW-1185">Reference proteome</keyword>
<evidence type="ECO:0000313" key="2">
    <source>
        <dbReference type="Proteomes" id="UP000095472"/>
    </source>
</evidence>
<evidence type="ECO:0000313" key="1">
    <source>
        <dbReference type="EMBL" id="XPM63690.1"/>
    </source>
</evidence>
<reference evidence="1 2" key="1">
    <citation type="journal article" date="2016" name="Genome Announc.">
        <title>Draft Genome Sequence of the Thermotolerant Cyanobacterium Desertifilum sp. IPPAS B-1220.</title>
        <authorList>
            <person name="Mironov K.S."/>
            <person name="Sinetova M.A."/>
            <person name="Bolatkhan K."/>
            <person name="Zayadan B.K."/>
            <person name="Ustinova V.V."/>
            <person name="Kupriyanova E.V."/>
            <person name="Skrypnik A.N."/>
            <person name="Gogoleva N.E."/>
            <person name="Gogolev Y.V."/>
            <person name="Los D.A."/>
        </authorList>
    </citation>
    <scope>NUCLEOTIDE SEQUENCE [LARGE SCALE GENOMIC DNA]</scope>
    <source>
        <strain evidence="1 2">IPPAS B-1220</strain>
    </source>
</reference>
<gene>
    <name evidence="1" type="ORF">BH720_031395</name>
</gene>